<evidence type="ECO:0000256" key="1">
    <source>
        <dbReference type="HAMAP-Rule" id="MF_00797"/>
    </source>
</evidence>
<accession>A0ABV7BX16</accession>
<comment type="similarity">
    <text evidence="1">Belongs to the UPF0335 family.</text>
</comment>
<keyword evidence="6" id="KW-1185">Reference proteome</keyword>
<feature type="compositionally biased region" description="Basic and acidic residues" evidence="3">
    <location>
        <begin position="11"/>
        <end position="21"/>
    </location>
</feature>
<evidence type="ECO:0000256" key="3">
    <source>
        <dbReference type="SAM" id="MobiDB-lite"/>
    </source>
</evidence>
<organism evidence="5 6">
    <name type="scientific">Falsiroseomonas tokyonensis</name>
    <dbReference type="NCBI Taxonomy" id="430521"/>
    <lineage>
        <taxon>Bacteria</taxon>
        <taxon>Pseudomonadati</taxon>
        <taxon>Pseudomonadota</taxon>
        <taxon>Alphaproteobacteria</taxon>
        <taxon>Acetobacterales</taxon>
        <taxon>Roseomonadaceae</taxon>
        <taxon>Falsiroseomonas</taxon>
    </lineage>
</organism>
<dbReference type="InterPro" id="IPR018753">
    <property type="entry name" value="GapR-like"/>
</dbReference>
<evidence type="ECO:0000259" key="4">
    <source>
        <dbReference type="Pfam" id="PF10073"/>
    </source>
</evidence>
<dbReference type="EMBL" id="JBHRSB010000005">
    <property type="protein sequence ID" value="MFC3001883.1"/>
    <property type="molecule type" value="Genomic_DNA"/>
</dbReference>
<dbReference type="NCBIfam" id="NF010247">
    <property type="entry name" value="PRK13694.1"/>
    <property type="match status" value="1"/>
</dbReference>
<proteinExistence type="inferred from homology"/>
<dbReference type="InterPro" id="IPR046367">
    <property type="entry name" value="GapR-like_DNA-bd"/>
</dbReference>
<comment type="caution">
    <text evidence="5">The sequence shown here is derived from an EMBL/GenBank/DDBJ whole genome shotgun (WGS) entry which is preliminary data.</text>
</comment>
<keyword evidence="2" id="KW-0175">Coiled coil</keyword>
<feature type="region of interest" description="Disordered" evidence="3">
    <location>
        <begin position="1"/>
        <end position="24"/>
    </location>
</feature>
<dbReference type="Pfam" id="PF10073">
    <property type="entry name" value="GapR_DNA-bd"/>
    <property type="match status" value="1"/>
</dbReference>
<sequence length="100" mass="11388">MSDFDAQEAQASRDRQEKDPDPEVGGIAVDRLRSIIERVERLEEERKALAGDIKDIFSEAKSAGFDVKVIKQIISLRKKEPAEVEEQETLLDLYRRALGM</sequence>
<dbReference type="Proteomes" id="UP001595420">
    <property type="component" value="Unassembled WGS sequence"/>
</dbReference>
<dbReference type="RefSeq" id="WP_209443290.1">
    <property type="nucleotide sequence ID" value="NZ_JAFNJS010000005.1"/>
</dbReference>
<feature type="coiled-coil region" evidence="2">
    <location>
        <begin position="32"/>
        <end position="59"/>
    </location>
</feature>
<evidence type="ECO:0000313" key="5">
    <source>
        <dbReference type="EMBL" id="MFC3001883.1"/>
    </source>
</evidence>
<protein>
    <recommendedName>
        <fullName evidence="1">UPF0335 protein ACFOD3_18405</fullName>
    </recommendedName>
</protein>
<reference evidence="6" key="1">
    <citation type="journal article" date="2019" name="Int. J. Syst. Evol. Microbiol.">
        <title>The Global Catalogue of Microorganisms (GCM) 10K type strain sequencing project: providing services to taxonomists for standard genome sequencing and annotation.</title>
        <authorList>
            <consortium name="The Broad Institute Genomics Platform"/>
            <consortium name="The Broad Institute Genome Sequencing Center for Infectious Disease"/>
            <person name="Wu L."/>
            <person name="Ma J."/>
        </authorList>
    </citation>
    <scope>NUCLEOTIDE SEQUENCE [LARGE SCALE GENOMIC DNA]</scope>
    <source>
        <strain evidence="6">CGMCC 1.16855</strain>
    </source>
</reference>
<name>A0ABV7BX16_9PROT</name>
<evidence type="ECO:0000313" key="6">
    <source>
        <dbReference type="Proteomes" id="UP001595420"/>
    </source>
</evidence>
<evidence type="ECO:0000256" key="2">
    <source>
        <dbReference type="SAM" id="Coils"/>
    </source>
</evidence>
<gene>
    <name evidence="5" type="ORF">ACFOD3_18405</name>
</gene>
<feature type="domain" description="GapR-like DNA-binding" evidence="4">
    <location>
        <begin position="29"/>
        <end position="99"/>
    </location>
</feature>
<dbReference type="HAMAP" id="MF_00797">
    <property type="entry name" value="UPF0335"/>
    <property type="match status" value="1"/>
</dbReference>